<reference evidence="2" key="1">
    <citation type="journal article" date="2022" name="Mol. Ecol. Resour.">
        <title>The genomes of chicory, endive, great burdock and yacon provide insights into Asteraceae palaeo-polyploidization history and plant inulin production.</title>
        <authorList>
            <person name="Fan W."/>
            <person name="Wang S."/>
            <person name="Wang H."/>
            <person name="Wang A."/>
            <person name="Jiang F."/>
            <person name="Liu H."/>
            <person name="Zhao H."/>
            <person name="Xu D."/>
            <person name="Zhang Y."/>
        </authorList>
    </citation>
    <scope>NUCLEOTIDE SEQUENCE [LARGE SCALE GENOMIC DNA]</scope>
    <source>
        <strain evidence="2">cv. Yunnan</strain>
    </source>
</reference>
<evidence type="ECO:0000313" key="1">
    <source>
        <dbReference type="EMBL" id="KAI3826331.1"/>
    </source>
</evidence>
<dbReference type="Proteomes" id="UP001056120">
    <property type="component" value="Linkage Group LG01"/>
</dbReference>
<gene>
    <name evidence="1" type="ORF">L1987_00378</name>
</gene>
<proteinExistence type="predicted"/>
<dbReference type="EMBL" id="CM042018">
    <property type="protein sequence ID" value="KAI3826331.1"/>
    <property type="molecule type" value="Genomic_DNA"/>
</dbReference>
<comment type="caution">
    <text evidence="1">The sequence shown here is derived from an EMBL/GenBank/DDBJ whole genome shotgun (WGS) entry which is preliminary data.</text>
</comment>
<evidence type="ECO:0000313" key="2">
    <source>
        <dbReference type="Proteomes" id="UP001056120"/>
    </source>
</evidence>
<sequence length="123" mass="13816">MPSQLPSFLVVSAVANKQRVATVVAHELAHQWFGLCLDGLSESHPIEVEINHASEIDEIFYAISYRKGASVIRMLQSYLAPEVFQRALAKDIKKHACSNAKTEDLWTVLQEPVNKNIVKKCVR</sequence>
<reference evidence="1 2" key="2">
    <citation type="journal article" date="2022" name="Mol. Ecol. Resour.">
        <title>The genomes of chicory, endive, great burdock and yacon provide insights into Asteraceae paleo-polyploidization history and plant inulin production.</title>
        <authorList>
            <person name="Fan W."/>
            <person name="Wang S."/>
            <person name="Wang H."/>
            <person name="Wang A."/>
            <person name="Jiang F."/>
            <person name="Liu H."/>
            <person name="Zhao H."/>
            <person name="Xu D."/>
            <person name="Zhang Y."/>
        </authorList>
    </citation>
    <scope>NUCLEOTIDE SEQUENCE [LARGE SCALE GENOMIC DNA]</scope>
    <source>
        <strain evidence="2">cv. Yunnan</strain>
        <tissue evidence="1">Leaves</tissue>
    </source>
</reference>
<organism evidence="1 2">
    <name type="scientific">Smallanthus sonchifolius</name>
    <dbReference type="NCBI Taxonomy" id="185202"/>
    <lineage>
        <taxon>Eukaryota</taxon>
        <taxon>Viridiplantae</taxon>
        <taxon>Streptophyta</taxon>
        <taxon>Embryophyta</taxon>
        <taxon>Tracheophyta</taxon>
        <taxon>Spermatophyta</taxon>
        <taxon>Magnoliopsida</taxon>
        <taxon>eudicotyledons</taxon>
        <taxon>Gunneridae</taxon>
        <taxon>Pentapetalae</taxon>
        <taxon>asterids</taxon>
        <taxon>campanulids</taxon>
        <taxon>Asterales</taxon>
        <taxon>Asteraceae</taxon>
        <taxon>Asteroideae</taxon>
        <taxon>Heliantheae alliance</taxon>
        <taxon>Millerieae</taxon>
        <taxon>Smallanthus</taxon>
    </lineage>
</organism>
<keyword evidence="2" id="KW-1185">Reference proteome</keyword>
<accession>A0ACB9K272</accession>
<protein>
    <submittedName>
        <fullName evidence="1">Uncharacterized protein</fullName>
    </submittedName>
</protein>
<name>A0ACB9K272_9ASTR</name>